<keyword evidence="4" id="KW-0732">Signal</keyword>
<protein>
    <submittedName>
        <fullName evidence="5">Tetratricopeptide repeat-containing protein</fullName>
    </submittedName>
</protein>
<dbReference type="EMBL" id="FOLL01000008">
    <property type="protein sequence ID" value="SFC31464.1"/>
    <property type="molecule type" value="Genomic_DNA"/>
</dbReference>
<dbReference type="SUPFAM" id="SSF48452">
    <property type="entry name" value="TPR-like"/>
    <property type="match status" value="2"/>
</dbReference>
<proteinExistence type="predicted"/>
<evidence type="ECO:0000256" key="3">
    <source>
        <dbReference type="PROSITE-ProRule" id="PRU00339"/>
    </source>
</evidence>
<feature type="repeat" description="TPR" evidence="3">
    <location>
        <begin position="313"/>
        <end position="346"/>
    </location>
</feature>
<feature type="repeat" description="TPR" evidence="3">
    <location>
        <begin position="420"/>
        <end position="453"/>
    </location>
</feature>
<dbReference type="PROSITE" id="PS50005">
    <property type="entry name" value="TPR"/>
    <property type="match status" value="3"/>
</dbReference>
<dbReference type="PANTHER" id="PTHR44943">
    <property type="entry name" value="CELLULOSE SYNTHASE OPERON PROTEIN C"/>
    <property type="match status" value="1"/>
</dbReference>
<accession>A0A1I1I5H4</accession>
<dbReference type="PANTHER" id="PTHR44943:SF8">
    <property type="entry name" value="TPR REPEAT-CONTAINING PROTEIN MJ0263"/>
    <property type="match status" value="1"/>
</dbReference>
<name>A0A1I1I5H4_9SPHI</name>
<keyword evidence="6" id="KW-1185">Reference proteome</keyword>
<evidence type="ECO:0000313" key="5">
    <source>
        <dbReference type="EMBL" id="SFC31464.1"/>
    </source>
</evidence>
<dbReference type="InterPro" id="IPR011990">
    <property type="entry name" value="TPR-like_helical_dom_sf"/>
</dbReference>
<feature type="chain" id="PRO_5011566186" evidence="4">
    <location>
        <begin position="21"/>
        <end position="575"/>
    </location>
</feature>
<sequence>MLRSFCLCVFLWCAGGALMAQEIVQPTASNEGDSLAIRDLYFKGLQQKSVGQLAAAKQTFERVVELQPGNDTAHFELARINFDGEDYLAAGRAAERAARINPDNVAYWILLLDIHKKTGNLKAMPPVFDALIRLEPDKADHYNDKAYALFLNKQYAASLAVLDTIAERFGETADYHLTKQQVYRAKGDTQSAIRELETLISKKPEGSNAYILLAELYTSTRSPKKALALLDEASRLFPDDPIVLLGKSDAYLATAKPKQAFECLSRAFQSDVLDIDAKAGVLYTAVSDSRKALPDKSLMDLADLLIEKYPRAEKAHAVRGDVYMQLQELETAREAYLQALDINKYIDGIWQQLLQVELQMGRYSEVESHGKEALALFPNHTLLLFFTGHGFLGNKNYPEARTYLEAALNNANEEHTPLLAQLYSNLGDVYNSLEMYAESDVAFEEAIALDSTNAYALNNYAYYLALRKEKLPLAAKLTKLSNELLPNYASYEDTYAWVLFQQGKYDEALLWIKKAVKNSAEPSETLLEHYGDILAKLGRIDAAVVQWKKAKAISESVGKDIDKLSKKINERQYID</sequence>
<feature type="repeat" description="TPR" evidence="3">
    <location>
        <begin position="207"/>
        <end position="240"/>
    </location>
</feature>
<dbReference type="AlphaFoldDB" id="A0A1I1I5H4"/>
<evidence type="ECO:0000256" key="4">
    <source>
        <dbReference type="SAM" id="SignalP"/>
    </source>
</evidence>
<dbReference type="Pfam" id="PF13181">
    <property type="entry name" value="TPR_8"/>
    <property type="match status" value="1"/>
</dbReference>
<keyword evidence="1" id="KW-0677">Repeat</keyword>
<dbReference type="Pfam" id="PF13432">
    <property type="entry name" value="TPR_16"/>
    <property type="match status" value="3"/>
</dbReference>
<dbReference type="SMART" id="SM00028">
    <property type="entry name" value="TPR"/>
    <property type="match status" value="12"/>
</dbReference>
<dbReference type="STRING" id="623281.SAMN05421747_10874"/>
<dbReference type="Pfam" id="PF14559">
    <property type="entry name" value="TPR_19"/>
    <property type="match status" value="1"/>
</dbReference>
<evidence type="ECO:0000256" key="1">
    <source>
        <dbReference type="ARBA" id="ARBA00022737"/>
    </source>
</evidence>
<dbReference type="RefSeq" id="WP_170845697.1">
    <property type="nucleotide sequence ID" value="NZ_FOLL01000008.1"/>
</dbReference>
<evidence type="ECO:0000256" key="2">
    <source>
        <dbReference type="ARBA" id="ARBA00022803"/>
    </source>
</evidence>
<dbReference type="InterPro" id="IPR051685">
    <property type="entry name" value="Ycf3/AcsC/BcsC/TPR_MFPF"/>
</dbReference>
<dbReference type="Pfam" id="PF13424">
    <property type="entry name" value="TPR_12"/>
    <property type="match status" value="1"/>
</dbReference>
<dbReference type="InterPro" id="IPR019734">
    <property type="entry name" value="TPR_rpt"/>
</dbReference>
<organism evidence="5 6">
    <name type="scientific">Parapedobacter composti</name>
    <dbReference type="NCBI Taxonomy" id="623281"/>
    <lineage>
        <taxon>Bacteria</taxon>
        <taxon>Pseudomonadati</taxon>
        <taxon>Bacteroidota</taxon>
        <taxon>Sphingobacteriia</taxon>
        <taxon>Sphingobacteriales</taxon>
        <taxon>Sphingobacteriaceae</taxon>
        <taxon>Parapedobacter</taxon>
    </lineage>
</organism>
<dbReference type="Gene3D" id="1.25.40.10">
    <property type="entry name" value="Tetratricopeptide repeat domain"/>
    <property type="match status" value="3"/>
</dbReference>
<feature type="signal peptide" evidence="4">
    <location>
        <begin position="1"/>
        <end position="20"/>
    </location>
</feature>
<keyword evidence="2 3" id="KW-0802">TPR repeat</keyword>
<gene>
    <name evidence="5" type="ORF">SAMN05421747_10874</name>
</gene>
<reference evidence="5 6" key="1">
    <citation type="submission" date="2016-10" db="EMBL/GenBank/DDBJ databases">
        <authorList>
            <person name="de Groot N.N."/>
        </authorList>
    </citation>
    <scope>NUCLEOTIDE SEQUENCE [LARGE SCALE GENOMIC DNA]</scope>
    <source>
        <strain evidence="5 6">DSM 22900</strain>
    </source>
</reference>
<evidence type="ECO:0000313" key="6">
    <source>
        <dbReference type="Proteomes" id="UP000199577"/>
    </source>
</evidence>
<dbReference type="Proteomes" id="UP000199577">
    <property type="component" value="Unassembled WGS sequence"/>
</dbReference>